<dbReference type="GO" id="GO:0003677">
    <property type="term" value="F:DNA binding"/>
    <property type="evidence" value="ECO:0007669"/>
    <property type="project" value="UniProtKB-UniRule"/>
</dbReference>
<dbReference type="InterPro" id="IPR051677">
    <property type="entry name" value="AfsR-DnrI-RedD_regulator"/>
</dbReference>
<name>A0A5C4UYI5_9ACTN</name>
<keyword evidence="5" id="KW-0804">Transcription</keyword>
<organism evidence="8 9">
    <name type="scientific">Streptomyces sedi</name>
    <dbReference type="NCBI Taxonomy" id="555059"/>
    <lineage>
        <taxon>Bacteria</taxon>
        <taxon>Bacillati</taxon>
        <taxon>Actinomycetota</taxon>
        <taxon>Actinomycetes</taxon>
        <taxon>Kitasatosporales</taxon>
        <taxon>Streptomycetaceae</taxon>
        <taxon>Streptomyces</taxon>
    </lineage>
</organism>
<dbReference type="PANTHER" id="PTHR35807:SF1">
    <property type="entry name" value="TRANSCRIPTIONAL REGULATOR REDD"/>
    <property type="match status" value="1"/>
</dbReference>
<feature type="domain" description="OmpR/PhoB-type" evidence="7">
    <location>
        <begin position="1"/>
        <end position="98"/>
    </location>
</feature>
<evidence type="ECO:0000313" key="9">
    <source>
        <dbReference type="Proteomes" id="UP000311713"/>
    </source>
</evidence>
<dbReference type="Proteomes" id="UP000311713">
    <property type="component" value="Unassembled WGS sequence"/>
</dbReference>
<keyword evidence="3" id="KW-0805">Transcription regulation</keyword>
<evidence type="ECO:0000313" key="8">
    <source>
        <dbReference type="EMBL" id="TNM28784.1"/>
    </source>
</evidence>
<accession>A0A5C4UYI5</accession>
<evidence type="ECO:0000256" key="1">
    <source>
        <dbReference type="ARBA" id="ARBA00005820"/>
    </source>
</evidence>
<comment type="similarity">
    <text evidence="1">Belongs to the AfsR/DnrI/RedD regulatory family.</text>
</comment>
<dbReference type="Pfam" id="PF00486">
    <property type="entry name" value="Trans_reg_C"/>
    <property type="match status" value="1"/>
</dbReference>
<sequence>MSMEFRLLGPLEVDGAAGPVPLGGTRQRAALAYLLLHAGQVVSTRRLLSAVWATDRAPDTARKILQNTIWRLRRALAVPDDGQTPQLLTRAPGYVVRVAPERIDLVRFERLATRGRSALLAGDTGQARDALREALALWRGPAVADLVEEGTDWPELAALEQKRLDAMEDRFEVELRSGQPRSVLREMDAYTRAEPLRERAAGQLMLALYRCGRRADALDVYARTRCALSEGLGLEPGHELRRLQRDILAQDASLDASLDAPAASVGPAVGVGPAAGGPAAGCPAAERDSGVLLLRFTLGPGAEPLPTGEVDRALDAACELAREEIVRAGGNVATAIGSEVLGLFQDGPGRGDCAERADAAARAVRERLLRSGPAGLAVRAAVATGAASVRRWPPTAAGGRAPWIGGDLVDRAEAALADTGPGEIRWTTPRPNRAGE</sequence>
<dbReference type="PROSITE" id="PS51755">
    <property type="entry name" value="OMPR_PHOB"/>
    <property type="match status" value="1"/>
</dbReference>
<dbReference type="RefSeq" id="WP_139646258.1">
    <property type="nucleotide sequence ID" value="NZ_VDGT01000012.1"/>
</dbReference>
<dbReference type="InterPro" id="IPR005158">
    <property type="entry name" value="BTAD"/>
</dbReference>
<dbReference type="SMART" id="SM00862">
    <property type="entry name" value="Trans_reg_C"/>
    <property type="match status" value="1"/>
</dbReference>
<dbReference type="GO" id="GO:0000160">
    <property type="term" value="P:phosphorelay signal transduction system"/>
    <property type="evidence" value="ECO:0007669"/>
    <property type="project" value="UniProtKB-KW"/>
</dbReference>
<dbReference type="SMART" id="SM01043">
    <property type="entry name" value="BTAD"/>
    <property type="match status" value="1"/>
</dbReference>
<dbReference type="Gene3D" id="1.25.40.10">
    <property type="entry name" value="Tetratricopeptide repeat domain"/>
    <property type="match status" value="1"/>
</dbReference>
<gene>
    <name evidence="8" type="ORF">FH715_17285</name>
</gene>
<dbReference type="AlphaFoldDB" id="A0A5C4UYI5"/>
<evidence type="ECO:0000256" key="4">
    <source>
        <dbReference type="ARBA" id="ARBA00023125"/>
    </source>
</evidence>
<protein>
    <submittedName>
        <fullName evidence="8">AfsR/SARP family transcriptional regulator</fullName>
    </submittedName>
</protein>
<evidence type="ECO:0000259" key="7">
    <source>
        <dbReference type="PROSITE" id="PS51755"/>
    </source>
</evidence>
<evidence type="ECO:0000256" key="6">
    <source>
        <dbReference type="PROSITE-ProRule" id="PRU01091"/>
    </source>
</evidence>
<keyword evidence="2" id="KW-0902">Two-component regulatory system</keyword>
<dbReference type="InterPro" id="IPR011990">
    <property type="entry name" value="TPR-like_helical_dom_sf"/>
</dbReference>
<dbReference type="Gene3D" id="1.10.10.10">
    <property type="entry name" value="Winged helix-like DNA-binding domain superfamily/Winged helix DNA-binding domain"/>
    <property type="match status" value="1"/>
</dbReference>
<dbReference type="PANTHER" id="PTHR35807">
    <property type="entry name" value="TRANSCRIPTIONAL REGULATOR REDD-RELATED"/>
    <property type="match status" value="1"/>
</dbReference>
<reference evidence="8 9" key="1">
    <citation type="submission" date="2019-06" db="EMBL/GenBank/DDBJ databases">
        <title>Draft genome of Streptomyces sedi sp. JCM16909.</title>
        <authorList>
            <person name="Klykleung N."/>
            <person name="Tanasupawat S."/>
            <person name="Kudo T."/>
            <person name="Yuki M."/>
            <person name="Ohkuma M."/>
        </authorList>
    </citation>
    <scope>NUCLEOTIDE SEQUENCE [LARGE SCALE GENOMIC DNA]</scope>
    <source>
        <strain evidence="8 9">JCM 16909</strain>
    </source>
</reference>
<dbReference type="CDD" id="cd15831">
    <property type="entry name" value="BTAD"/>
    <property type="match status" value="1"/>
</dbReference>
<dbReference type="SUPFAM" id="SSF48452">
    <property type="entry name" value="TPR-like"/>
    <property type="match status" value="1"/>
</dbReference>
<proteinExistence type="inferred from homology"/>
<dbReference type="SUPFAM" id="SSF46894">
    <property type="entry name" value="C-terminal effector domain of the bipartite response regulators"/>
    <property type="match status" value="1"/>
</dbReference>
<evidence type="ECO:0000256" key="5">
    <source>
        <dbReference type="ARBA" id="ARBA00023163"/>
    </source>
</evidence>
<keyword evidence="9" id="KW-1185">Reference proteome</keyword>
<feature type="DNA-binding region" description="OmpR/PhoB-type" evidence="6">
    <location>
        <begin position="1"/>
        <end position="98"/>
    </location>
</feature>
<dbReference type="InterPro" id="IPR016032">
    <property type="entry name" value="Sig_transdc_resp-reg_C-effctor"/>
</dbReference>
<dbReference type="GO" id="GO:0006355">
    <property type="term" value="P:regulation of DNA-templated transcription"/>
    <property type="evidence" value="ECO:0007669"/>
    <property type="project" value="InterPro"/>
</dbReference>
<dbReference type="InterPro" id="IPR036388">
    <property type="entry name" value="WH-like_DNA-bd_sf"/>
</dbReference>
<dbReference type="OrthoDB" id="4336084at2"/>
<dbReference type="InterPro" id="IPR001867">
    <property type="entry name" value="OmpR/PhoB-type_DNA-bd"/>
</dbReference>
<keyword evidence="4 6" id="KW-0238">DNA-binding</keyword>
<comment type="caution">
    <text evidence="8">The sequence shown here is derived from an EMBL/GenBank/DDBJ whole genome shotgun (WGS) entry which is preliminary data.</text>
</comment>
<evidence type="ECO:0000256" key="2">
    <source>
        <dbReference type="ARBA" id="ARBA00023012"/>
    </source>
</evidence>
<dbReference type="EMBL" id="VDGT01000012">
    <property type="protein sequence ID" value="TNM28784.1"/>
    <property type="molecule type" value="Genomic_DNA"/>
</dbReference>
<dbReference type="Pfam" id="PF03704">
    <property type="entry name" value="BTAD"/>
    <property type="match status" value="1"/>
</dbReference>
<evidence type="ECO:0000256" key="3">
    <source>
        <dbReference type="ARBA" id="ARBA00023015"/>
    </source>
</evidence>